<dbReference type="AlphaFoldDB" id="A0A223KVA6"/>
<keyword evidence="3" id="KW-1185">Reference proteome</keyword>
<evidence type="ECO:0000313" key="3">
    <source>
        <dbReference type="Proteomes" id="UP000215224"/>
    </source>
</evidence>
<dbReference type="KEGG" id="bcoh:BC6307_20145"/>
<feature type="transmembrane region" description="Helical" evidence="1">
    <location>
        <begin position="6"/>
        <end position="23"/>
    </location>
</feature>
<protein>
    <recommendedName>
        <fullName evidence="4">YvrJ family protein</fullName>
    </recommendedName>
</protein>
<keyword evidence="1" id="KW-0812">Transmembrane</keyword>
<dbReference type="STRING" id="1314751.GCA_001591425_04482"/>
<dbReference type="RefSeq" id="WP_084380716.1">
    <property type="nucleotide sequence ID" value="NZ_CP018866.1"/>
</dbReference>
<organism evidence="2 3">
    <name type="scientific">Sutcliffiella cohnii</name>
    <dbReference type="NCBI Taxonomy" id="33932"/>
    <lineage>
        <taxon>Bacteria</taxon>
        <taxon>Bacillati</taxon>
        <taxon>Bacillota</taxon>
        <taxon>Bacilli</taxon>
        <taxon>Bacillales</taxon>
        <taxon>Bacillaceae</taxon>
        <taxon>Sutcliffiella</taxon>
    </lineage>
</organism>
<name>A0A223KVA6_9BACI</name>
<dbReference type="InterPro" id="IPR024419">
    <property type="entry name" value="YvrJ"/>
</dbReference>
<keyword evidence="1" id="KW-1133">Transmembrane helix</keyword>
<keyword evidence="1" id="KW-0472">Membrane</keyword>
<dbReference type="Pfam" id="PF12841">
    <property type="entry name" value="YvrJ"/>
    <property type="match status" value="1"/>
</dbReference>
<accession>A0A223KVA6</accession>
<proteinExistence type="predicted"/>
<evidence type="ECO:0008006" key="4">
    <source>
        <dbReference type="Google" id="ProtNLM"/>
    </source>
</evidence>
<evidence type="ECO:0000256" key="1">
    <source>
        <dbReference type="SAM" id="Phobius"/>
    </source>
</evidence>
<reference evidence="2 3" key="1">
    <citation type="submission" date="2016-12" db="EMBL/GenBank/DDBJ databases">
        <title>The whole genome sequencing and assembly of Bacillus cohnii DSM 6307T strain.</title>
        <authorList>
            <person name="Lee Y.-J."/>
            <person name="Yi H."/>
            <person name="Bahn Y.-S."/>
            <person name="Kim J.F."/>
            <person name="Lee D.-W."/>
        </authorList>
    </citation>
    <scope>NUCLEOTIDE SEQUENCE [LARGE SCALE GENOMIC DNA]</scope>
    <source>
        <strain evidence="2 3">DSM 6307</strain>
    </source>
</reference>
<sequence length="54" mass="6374">MEQWWSWISDVGFPVAVTFYLLTRMENKLDTLIATVQQLVYQDPSVISRRKQAN</sequence>
<dbReference type="EMBL" id="CP018866">
    <property type="protein sequence ID" value="AST93409.1"/>
    <property type="molecule type" value="Genomic_DNA"/>
</dbReference>
<dbReference type="Proteomes" id="UP000215224">
    <property type="component" value="Chromosome"/>
</dbReference>
<evidence type="ECO:0000313" key="2">
    <source>
        <dbReference type="EMBL" id="AST93409.1"/>
    </source>
</evidence>
<gene>
    <name evidence="2" type="ORF">BC6307_20145</name>
</gene>